<dbReference type="InterPro" id="IPR050210">
    <property type="entry name" value="tRNA_Adenine-N(6)_MTase"/>
</dbReference>
<dbReference type="PANTHER" id="PTHR47739:SF1">
    <property type="entry name" value="TRNA1(VAL) (ADENINE(37)-N6)-METHYLTRANSFERASE"/>
    <property type="match status" value="1"/>
</dbReference>
<dbReference type="AlphaFoldDB" id="A0A174PN77"/>
<organism evidence="3 5">
    <name type="scientific">Fusicatenibacter saccharivorans</name>
    <dbReference type="NCBI Taxonomy" id="1150298"/>
    <lineage>
        <taxon>Bacteria</taxon>
        <taxon>Bacillati</taxon>
        <taxon>Bacillota</taxon>
        <taxon>Clostridia</taxon>
        <taxon>Lachnospirales</taxon>
        <taxon>Lachnospiraceae</taxon>
        <taxon>Fusicatenibacter</taxon>
    </lineage>
</organism>
<proteinExistence type="predicted"/>
<reference evidence="4 5" key="1">
    <citation type="submission" date="2015-09" db="EMBL/GenBank/DDBJ databases">
        <authorList>
            <consortium name="Pathogen Informatics"/>
        </authorList>
    </citation>
    <scope>NUCLEOTIDE SEQUENCE [LARGE SCALE GENOMIC DNA]</scope>
    <source>
        <strain evidence="2 4">2789STDY5608849</strain>
        <strain evidence="3 5">2789STDY5834885</strain>
    </source>
</reference>
<dbReference type="Gene3D" id="3.40.50.150">
    <property type="entry name" value="Vaccinia Virus protein VP39"/>
    <property type="match status" value="1"/>
</dbReference>
<dbReference type="SUPFAM" id="SSF53335">
    <property type="entry name" value="S-adenosyl-L-methionine-dependent methyltransferases"/>
    <property type="match status" value="1"/>
</dbReference>
<evidence type="ECO:0000313" key="5">
    <source>
        <dbReference type="Proteomes" id="UP000095709"/>
    </source>
</evidence>
<dbReference type="Proteomes" id="UP000095709">
    <property type="component" value="Unassembled WGS sequence"/>
</dbReference>
<sequence length="249" mass="28382">MDRKEEFLKPGERLDDLQNGYWMIQNPSLFCYGIDAVLLASYAKVKRGERAMDFCTGSGIVPILLKAKTNGEHFSGLEIQEYSAEMAQRSVRYNHLENDVEIFQGDVKTASQQFGKEVFDVVTCNPPYMTGQHGLTNALEAKTIARHEVLCSFDDIAKEASAVLKTKGRFYLVHRPFRLAEIFSTLKKYHLEPKRMQLVYPFVDKEPNMVLIEAMKGGNPRITVEKPLIVYETPGVYTKDIRELYGDGR</sequence>
<accession>A0A174PN77</accession>
<dbReference type="PANTHER" id="PTHR47739">
    <property type="entry name" value="TRNA1(VAL) (ADENINE(37)-N6)-METHYLTRANSFERASE"/>
    <property type="match status" value="1"/>
</dbReference>
<feature type="domain" description="Methyltransferase small" evidence="1">
    <location>
        <begin position="25"/>
        <end position="176"/>
    </location>
</feature>
<dbReference type="EMBL" id="CYYV01000002">
    <property type="protein sequence ID" value="CUN53510.1"/>
    <property type="molecule type" value="Genomic_DNA"/>
</dbReference>
<gene>
    <name evidence="3" type="primary">yfiC</name>
    <name evidence="2" type="ORF">ERS852406_00323</name>
    <name evidence="3" type="ORF">ERS852498_02365</name>
</gene>
<evidence type="ECO:0000313" key="2">
    <source>
        <dbReference type="EMBL" id="CUN53510.1"/>
    </source>
</evidence>
<dbReference type="InterPro" id="IPR029063">
    <property type="entry name" value="SAM-dependent_MTases_sf"/>
</dbReference>
<dbReference type="GO" id="GO:0008168">
    <property type="term" value="F:methyltransferase activity"/>
    <property type="evidence" value="ECO:0007669"/>
    <property type="project" value="UniProtKB-KW"/>
</dbReference>
<keyword evidence="3" id="KW-0808">Transferase</keyword>
<dbReference type="InterPro" id="IPR007848">
    <property type="entry name" value="Small_mtfrase_dom"/>
</dbReference>
<name>A0A174PN77_9FIRM</name>
<evidence type="ECO:0000313" key="4">
    <source>
        <dbReference type="Proteomes" id="UP000095706"/>
    </source>
</evidence>
<dbReference type="Pfam" id="PF05175">
    <property type="entry name" value="MTS"/>
    <property type="match status" value="1"/>
</dbReference>
<dbReference type="Proteomes" id="UP000095706">
    <property type="component" value="Unassembled WGS sequence"/>
</dbReference>
<dbReference type="EMBL" id="CZAL01000012">
    <property type="protein sequence ID" value="CUP60280.1"/>
    <property type="molecule type" value="Genomic_DNA"/>
</dbReference>
<dbReference type="CDD" id="cd02440">
    <property type="entry name" value="AdoMet_MTases"/>
    <property type="match status" value="1"/>
</dbReference>
<evidence type="ECO:0000259" key="1">
    <source>
        <dbReference type="Pfam" id="PF05175"/>
    </source>
</evidence>
<keyword evidence="3" id="KW-0489">Methyltransferase</keyword>
<dbReference type="EC" id="2.1.1.223" evidence="3"/>
<protein>
    <submittedName>
        <fullName evidence="3">tRNA1(Val) (Adenine(37)-N6)-methyltransferase</fullName>
        <ecNumber evidence="3">2.1.1.223</ecNumber>
    </submittedName>
</protein>
<evidence type="ECO:0000313" key="3">
    <source>
        <dbReference type="EMBL" id="CUP60280.1"/>
    </source>
</evidence>
<dbReference type="GO" id="GO:0032259">
    <property type="term" value="P:methylation"/>
    <property type="evidence" value="ECO:0007669"/>
    <property type="project" value="UniProtKB-KW"/>
</dbReference>